<dbReference type="EMBL" id="CAJOBC010101006">
    <property type="protein sequence ID" value="CAF4470768.1"/>
    <property type="molecule type" value="Genomic_DNA"/>
</dbReference>
<protein>
    <recommendedName>
        <fullName evidence="1">Integrase catalytic domain-containing protein</fullName>
    </recommendedName>
</protein>
<evidence type="ECO:0000259" key="1">
    <source>
        <dbReference type="PROSITE" id="PS50994"/>
    </source>
</evidence>
<dbReference type="GO" id="GO:0003676">
    <property type="term" value="F:nucleic acid binding"/>
    <property type="evidence" value="ECO:0007669"/>
    <property type="project" value="InterPro"/>
</dbReference>
<dbReference type="AlphaFoldDB" id="A0A8S2WZQ8"/>
<sequence>TTILSDNGSHFQNQLMTALTQSLGHNHIYSTTYHPQTNGCVERFNATFVPQLAKLQDEEANNWDEFLPSVVFAYNTGQHFSTKYSPFQLQYGCAPRLPPDQAPPTVIFNRPCDYFYQLQKNLEIYHKIARENIIRNQQLSKQRYDRNRRDPHYKVGDLVLTRYYGIRNKLGEKYSKFPARIIEVQHPVYWVQQVETKAIARVHINDLHRVPFGSTDSLSRIALSVPAFTLHPDVYYLNTEISLRFLQDLIDKCKTIKHYVIDTESDIDTQHPCLIQVLPIPETYASSPLFPIIIDTNFLPAEGTRFRVKIEELCGIIFHRDNHFYAWGDCKEELSKFRGSTLFSLSNIINTTNVQITFRKSYNKHHPHLPDCPALQLFENHTAEDDYLLTATPCEDPEDGSLADHPSLWFIMLPQDLPKDNTKKLHQSSMADIGPTIEISLSSHAPRSSILSNERTVTIDPVIYIPDTEPITPPGEQCESQGTVVTSSATRAVVVPTPVRDR</sequence>
<feature type="non-terminal residue" evidence="2">
    <location>
        <position position="502"/>
    </location>
</feature>
<evidence type="ECO:0000313" key="3">
    <source>
        <dbReference type="Proteomes" id="UP000681722"/>
    </source>
</evidence>
<dbReference type="Gene3D" id="3.30.420.10">
    <property type="entry name" value="Ribonuclease H-like superfamily/Ribonuclease H"/>
    <property type="match status" value="1"/>
</dbReference>
<dbReference type="InterPro" id="IPR050951">
    <property type="entry name" value="Retrovirus_Pol_polyprotein"/>
</dbReference>
<dbReference type="PANTHER" id="PTHR37984">
    <property type="entry name" value="PROTEIN CBG26694"/>
    <property type="match status" value="1"/>
</dbReference>
<feature type="domain" description="Integrase catalytic" evidence="1">
    <location>
        <begin position="1"/>
        <end position="94"/>
    </location>
</feature>
<comment type="caution">
    <text evidence="2">The sequence shown here is derived from an EMBL/GenBank/DDBJ whole genome shotgun (WGS) entry which is preliminary data.</text>
</comment>
<dbReference type="Proteomes" id="UP000681722">
    <property type="component" value="Unassembled WGS sequence"/>
</dbReference>
<proteinExistence type="predicted"/>
<dbReference type="InterPro" id="IPR012337">
    <property type="entry name" value="RNaseH-like_sf"/>
</dbReference>
<feature type="non-terminal residue" evidence="2">
    <location>
        <position position="1"/>
    </location>
</feature>
<gene>
    <name evidence="2" type="ORF">SRO942_LOCUS43270</name>
</gene>
<dbReference type="PROSITE" id="PS50994">
    <property type="entry name" value="INTEGRASE"/>
    <property type="match status" value="1"/>
</dbReference>
<accession>A0A8S2WZQ8</accession>
<dbReference type="GO" id="GO:0015074">
    <property type="term" value="P:DNA integration"/>
    <property type="evidence" value="ECO:0007669"/>
    <property type="project" value="InterPro"/>
</dbReference>
<evidence type="ECO:0000313" key="2">
    <source>
        <dbReference type="EMBL" id="CAF4470768.1"/>
    </source>
</evidence>
<dbReference type="PANTHER" id="PTHR37984:SF15">
    <property type="entry name" value="INTEGRASE CATALYTIC DOMAIN-CONTAINING PROTEIN"/>
    <property type="match status" value="1"/>
</dbReference>
<dbReference type="InterPro" id="IPR001584">
    <property type="entry name" value="Integrase_cat-core"/>
</dbReference>
<name>A0A8S2WZQ8_9BILA</name>
<dbReference type="InterPro" id="IPR036397">
    <property type="entry name" value="RNaseH_sf"/>
</dbReference>
<dbReference type="SUPFAM" id="SSF53098">
    <property type="entry name" value="Ribonuclease H-like"/>
    <property type="match status" value="1"/>
</dbReference>
<reference evidence="2" key="1">
    <citation type="submission" date="2021-02" db="EMBL/GenBank/DDBJ databases">
        <authorList>
            <person name="Nowell W R."/>
        </authorList>
    </citation>
    <scope>NUCLEOTIDE SEQUENCE</scope>
</reference>
<dbReference type="OrthoDB" id="4369127at2759"/>
<organism evidence="2 3">
    <name type="scientific">Didymodactylos carnosus</name>
    <dbReference type="NCBI Taxonomy" id="1234261"/>
    <lineage>
        <taxon>Eukaryota</taxon>
        <taxon>Metazoa</taxon>
        <taxon>Spiralia</taxon>
        <taxon>Gnathifera</taxon>
        <taxon>Rotifera</taxon>
        <taxon>Eurotatoria</taxon>
        <taxon>Bdelloidea</taxon>
        <taxon>Philodinida</taxon>
        <taxon>Philodinidae</taxon>
        <taxon>Didymodactylos</taxon>
    </lineage>
</organism>